<dbReference type="Gene3D" id="1.10.1300.10">
    <property type="entry name" value="3'5'-cyclic nucleotide phosphodiesterase, catalytic domain"/>
    <property type="match status" value="1"/>
</dbReference>
<dbReference type="SUPFAM" id="SSF109604">
    <property type="entry name" value="HD-domain/PDEase-like"/>
    <property type="match status" value="1"/>
</dbReference>
<gene>
    <name evidence="5" type="ORF">AWZ03_014323</name>
</gene>
<feature type="binding site" evidence="3">
    <location>
        <position position="57"/>
    </location>
    <ligand>
        <name>Zn(2+)</name>
        <dbReference type="ChEBI" id="CHEBI:29105"/>
        <label>2</label>
    </ligand>
</feature>
<proteinExistence type="predicted"/>
<dbReference type="OMA" id="RMYAITR"/>
<dbReference type="GO" id="GO:0007165">
    <property type="term" value="P:signal transduction"/>
    <property type="evidence" value="ECO:0007669"/>
    <property type="project" value="InterPro"/>
</dbReference>
<dbReference type="InterPro" id="IPR002073">
    <property type="entry name" value="PDEase_catalytic_dom"/>
</dbReference>
<evidence type="ECO:0000256" key="2">
    <source>
        <dbReference type="ARBA" id="ARBA00022801"/>
    </source>
</evidence>
<dbReference type="PROSITE" id="PS00126">
    <property type="entry name" value="PDEASE_I_1"/>
    <property type="match status" value="1"/>
</dbReference>
<comment type="caution">
    <text evidence="5">The sequence shown here is derived from an EMBL/GenBank/DDBJ whole genome shotgun (WGS) entry which is preliminary data.</text>
</comment>
<dbReference type="EMBL" id="LSRL02001205">
    <property type="protein sequence ID" value="TDG39256.1"/>
    <property type="molecule type" value="Genomic_DNA"/>
</dbReference>
<protein>
    <recommendedName>
        <fullName evidence="4">PDEase domain-containing protein</fullName>
    </recommendedName>
</protein>
<sequence>MAVEHCGGSGLGLELGAGGWGLSLWRRMYAITRQANLLTRLGDLECLILLVSCICHDLDHPGYNNIYQINARTELALRYNDISPLENHHCSIAFRLLEHPECNIFKNFSRDTFK</sequence>
<keyword evidence="2" id="KW-0378">Hydrolase</keyword>
<dbReference type="InterPro" id="IPR023174">
    <property type="entry name" value="PDEase_CS"/>
</dbReference>
<name>A0A484AS21_DRONA</name>
<dbReference type="PRINTS" id="PR00387">
    <property type="entry name" value="PDIESTERASE1"/>
</dbReference>
<dbReference type="Pfam" id="PF00233">
    <property type="entry name" value="PDEase_I"/>
    <property type="match status" value="1"/>
</dbReference>
<dbReference type="AlphaFoldDB" id="A0A484AS21"/>
<evidence type="ECO:0000259" key="4">
    <source>
        <dbReference type="PROSITE" id="PS51845"/>
    </source>
</evidence>
<dbReference type="PROSITE" id="PS51845">
    <property type="entry name" value="PDEASE_I_2"/>
    <property type="match status" value="1"/>
</dbReference>
<dbReference type="GO" id="GO:0046872">
    <property type="term" value="F:metal ion binding"/>
    <property type="evidence" value="ECO:0007669"/>
    <property type="project" value="UniProtKB-KW"/>
</dbReference>
<feature type="binding site" evidence="3">
    <location>
        <position position="57"/>
    </location>
    <ligand>
        <name>Zn(2+)</name>
        <dbReference type="ChEBI" id="CHEBI:29105"/>
        <label>1</label>
    </ligand>
</feature>
<keyword evidence="6" id="KW-1185">Reference proteome</keyword>
<evidence type="ECO:0000313" key="5">
    <source>
        <dbReference type="EMBL" id="TDG39256.1"/>
    </source>
</evidence>
<evidence type="ECO:0000256" key="3">
    <source>
        <dbReference type="PIRSR" id="PIRSR623088-3"/>
    </source>
</evidence>
<reference evidence="5 6" key="1">
    <citation type="journal article" date="2019" name="J. Hered.">
        <title>An Improved Genome Assembly for Drosophila navojoa, the Basal Species in the mojavensis Cluster.</title>
        <authorList>
            <person name="Vanderlinde T."/>
            <person name="Dupim E.G."/>
            <person name="Nazario-Yepiz N.O."/>
            <person name="Carvalho A.B."/>
        </authorList>
    </citation>
    <scope>NUCLEOTIDE SEQUENCE [LARGE SCALE GENOMIC DNA]</scope>
    <source>
        <strain evidence="5">Navoj_Jal97</strain>
        <tissue evidence="5">Whole organism</tissue>
    </source>
</reference>
<dbReference type="InterPro" id="IPR023088">
    <property type="entry name" value="PDEase"/>
</dbReference>
<dbReference type="Proteomes" id="UP000295192">
    <property type="component" value="Unassembled WGS sequence"/>
</dbReference>
<feature type="domain" description="PDEase" evidence="4">
    <location>
        <begin position="1"/>
        <end position="114"/>
    </location>
</feature>
<feature type="binding site" evidence="3">
    <location>
        <position position="56"/>
    </location>
    <ligand>
        <name>Zn(2+)</name>
        <dbReference type="ChEBI" id="CHEBI:29105"/>
        <label>1</label>
    </ligand>
</feature>
<keyword evidence="1 3" id="KW-0479">Metal-binding</keyword>
<dbReference type="STRING" id="7232.A0A484AS21"/>
<dbReference type="GO" id="GO:0004114">
    <property type="term" value="F:3',5'-cyclic-nucleotide phosphodiesterase activity"/>
    <property type="evidence" value="ECO:0007669"/>
    <property type="project" value="InterPro"/>
</dbReference>
<dbReference type="OrthoDB" id="546632at2759"/>
<evidence type="ECO:0000313" key="6">
    <source>
        <dbReference type="Proteomes" id="UP000295192"/>
    </source>
</evidence>
<accession>A0A484AS21</accession>
<evidence type="ECO:0000256" key="1">
    <source>
        <dbReference type="ARBA" id="ARBA00022723"/>
    </source>
</evidence>
<dbReference type="PANTHER" id="PTHR11347">
    <property type="entry name" value="CYCLIC NUCLEOTIDE PHOSPHODIESTERASE"/>
    <property type="match status" value="1"/>
</dbReference>
<dbReference type="InterPro" id="IPR036971">
    <property type="entry name" value="PDEase_catalytic_dom_sf"/>
</dbReference>
<organism evidence="5 6">
    <name type="scientific">Drosophila navojoa</name>
    <name type="common">Fruit fly</name>
    <dbReference type="NCBI Taxonomy" id="7232"/>
    <lineage>
        <taxon>Eukaryota</taxon>
        <taxon>Metazoa</taxon>
        <taxon>Ecdysozoa</taxon>
        <taxon>Arthropoda</taxon>
        <taxon>Hexapoda</taxon>
        <taxon>Insecta</taxon>
        <taxon>Pterygota</taxon>
        <taxon>Neoptera</taxon>
        <taxon>Endopterygota</taxon>
        <taxon>Diptera</taxon>
        <taxon>Brachycera</taxon>
        <taxon>Muscomorpha</taxon>
        <taxon>Ephydroidea</taxon>
        <taxon>Drosophilidae</taxon>
        <taxon>Drosophila</taxon>
    </lineage>
</organism>